<accession>M3AYH9</accession>
<dbReference type="Proteomes" id="UP000011740">
    <property type="component" value="Unassembled WGS sequence"/>
</dbReference>
<dbReference type="AlphaFoldDB" id="M3AYH9"/>
<dbReference type="PANTHER" id="PTHR42685">
    <property type="entry name" value="GERANYLGERANYL DIPHOSPHATE REDUCTASE"/>
    <property type="match status" value="1"/>
</dbReference>
<dbReference type="STRING" id="1223523.H340_19978"/>
<dbReference type="InterPro" id="IPR036188">
    <property type="entry name" value="FAD/NAD-bd_sf"/>
</dbReference>
<dbReference type="SUPFAM" id="SSF51905">
    <property type="entry name" value="FAD/NAD(P)-binding domain"/>
    <property type="match status" value="1"/>
</dbReference>
<name>M3AYH9_STRM1</name>
<dbReference type="PRINTS" id="PR00420">
    <property type="entry name" value="RNGMNOXGNASE"/>
</dbReference>
<proteinExistence type="predicted"/>
<dbReference type="InterPro" id="IPR002938">
    <property type="entry name" value="FAD-bd"/>
</dbReference>
<sequence>MRGGGARALPRPLHRVIDVLVAGGGPAGLAAAVHAALAGLETVVVEPRATPVDKACGEGVMPSGVAALRALGVEVAGHPLRGIRYVDGPRRVEADFRGGTGLGVRRTALHAALHRRAAEAGVRFAPGRVGAVVQDADGVTAGEWRARWLIAADGLHSPLRRALGLDLPARPAARYGLRRHFRVRPWSDHVEVHWSRHGEAYVTPVGEELVGVAVLSRERRGYDAHLTAHPALAFLSGAAPASAVRGAGPLLQRTRARTAGRVLLVGDAAGYVDALTGEGVALALATAEAAVRCLAAGRPSAYEAAWRRLTRRHRVLTHALVRACRHPAGSGLVVPAARALPRVFAGVVRALQ</sequence>
<reference evidence="2 3" key="1">
    <citation type="journal article" date="2013" name="Genome Announc.">
        <title>Whole-Genome Shotgun Assembly and Analysis of the Genome of Streptomyces mobaraensis DSM 40847, a Strain for Industrial Production of Microbial Transglutaminase.</title>
        <authorList>
            <person name="Yang H."/>
            <person name="He T."/>
            <person name="Wu W."/>
            <person name="Zhu W."/>
            <person name="Lu B."/>
            <person name="Sun W."/>
        </authorList>
    </citation>
    <scope>NUCLEOTIDE SEQUENCE [LARGE SCALE GENOMIC DNA]</scope>
    <source>
        <strain evidence="2 3">DSM 40847</strain>
    </source>
</reference>
<dbReference type="PANTHER" id="PTHR42685:SF19">
    <property type="entry name" value="POSSIBLE OXIDOREDUCTASE"/>
    <property type="match status" value="1"/>
</dbReference>
<dbReference type="EMBL" id="AORZ01000068">
    <property type="protein sequence ID" value="EME98722.1"/>
    <property type="molecule type" value="Genomic_DNA"/>
</dbReference>
<dbReference type="Gene3D" id="3.50.50.60">
    <property type="entry name" value="FAD/NAD(P)-binding domain"/>
    <property type="match status" value="1"/>
</dbReference>
<protein>
    <submittedName>
        <fullName evidence="2">Fumarate reductase/succinate dehydrogenase flavoprotein domain-containing protein</fullName>
    </submittedName>
</protein>
<dbReference type="GO" id="GO:0071949">
    <property type="term" value="F:FAD binding"/>
    <property type="evidence" value="ECO:0007669"/>
    <property type="project" value="InterPro"/>
</dbReference>
<dbReference type="PATRIC" id="fig|1223523.3.peg.4070"/>
<dbReference type="Pfam" id="PF01494">
    <property type="entry name" value="FAD_binding_3"/>
    <property type="match status" value="1"/>
</dbReference>
<comment type="caution">
    <text evidence="2">The sequence shown here is derived from an EMBL/GenBank/DDBJ whole genome shotgun (WGS) entry which is preliminary data.</text>
</comment>
<feature type="domain" description="FAD-binding" evidence="1">
    <location>
        <begin position="18"/>
        <end position="296"/>
    </location>
</feature>
<dbReference type="InterPro" id="IPR050407">
    <property type="entry name" value="Geranylgeranyl_reductase"/>
</dbReference>
<gene>
    <name evidence="2" type="ORF">H340_19978</name>
</gene>
<evidence type="ECO:0000313" key="3">
    <source>
        <dbReference type="Proteomes" id="UP000011740"/>
    </source>
</evidence>
<evidence type="ECO:0000259" key="1">
    <source>
        <dbReference type="Pfam" id="PF01494"/>
    </source>
</evidence>
<evidence type="ECO:0000313" key="2">
    <source>
        <dbReference type="EMBL" id="EME98722.1"/>
    </source>
</evidence>
<dbReference type="eggNOG" id="COG0644">
    <property type="taxonomic scope" value="Bacteria"/>
</dbReference>
<organism evidence="2 3">
    <name type="scientific">Streptomyces mobaraensis (strain ATCC 29032 / DSM 40847 / JCM 4168 / NBRC 13819 / NCIMB 11159 / IPCR 16-22)</name>
    <dbReference type="NCBI Taxonomy" id="1223523"/>
    <lineage>
        <taxon>Bacteria</taxon>
        <taxon>Bacillati</taxon>
        <taxon>Actinomycetota</taxon>
        <taxon>Actinomycetes</taxon>
        <taxon>Kitasatosporales</taxon>
        <taxon>Streptomycetaceae</taxon>
        <taxon>Streptomyces</taxon>
    </lineage>
</organism>